<protein>
    <submittedName>
        <fullName evidence="1">Uncharacterized protein</fullName>
    </submittedName>
</protein>
<keyword evidence="2" id="KW-1185">Reference proteome</keyword>
<dbReference type="Proteomes" id="UP000593576">
    <property type="component" value="Unassembled WGS sequence"/>
</dbReference>
<comment type="caution">
    <text evidence="1">The sequence shown here is derived from an EMBL/GenBank/DDBJ whole genome shotgun (WGS) entry which is preliminary data.</text>
</comment>
<gene>
    <name evidence="1" type="ORF">Goshw_008116</name>
</gene>
<evidence type="ECO:0000313" key="2">
    <source>
        <dbReference type="Proteomes" id="UP000593576"/>
    </source>
</evidence>
<sequence length="82" mass="9662">MYHHHIDSFGFPRSCQFQTITVRRIPPKQTNSQPSVHVGTRHQRIRRAQKRPRFGFLENNHCIVPNFTGCITYRSLIKACNQ</sequence>
<proteinExistence type="predicted"/>
<organism evidence="1 2">
    <name type="scientific">Gossypium schwendimanii</name>
    <name type="common">Cotton</name>
    <dbReference type="NCBI Taxonomy" id="34291"/>
    <lineage>
        <taxon>Eukaryota</taxon>
        <taxon>Viridiplantae</taxon>
        <taxon>Streptophyta</taxon>
        <taxon>Embryophyta</taxon>
        <taxon>Tracheophyta</taxon>
        <taxon>Spermatophyta</taxon>
        <taxon>Magnoliopsida</taxon>
        <taxon>eudicotyledons</taxon>
        <taxon>Gunneridae</taxon>
        <taxon>Pentapetalae</taxon>
        <taxon>rosids</taxon>
        <taxon>malvids</taxon>
        <taxon>Malvales</taxon>
        <taxon>Malvaceae</taxon>
        <taxon>Malvoideae</taxon>
        <taxon>Gossypium</taxon>
    </lineage>
</organism>
<dbReference type="EMBL" id="JABFAF010278405">
    <property type="protein sequence ID" value="MBA0880926.1"/>
    <property type="molecule type" value="Genomic_DNA"/>
</dbReference>
<name>A0A7J9NCY4_GOSSC</name>
<accession>A0A7J9NCY4</accession>
<dbReference type="AlphaFoldDB" id="A0A7J9NCY4"/>
<evidence type="ECO:0000313" key="1">
    <source>
        <dbReference type="EMBL" id="MBA0880926.1"/>
    </source>
</evidence>
<reference evidence="1 2" key="1">
    <citation type="journal article" date="2019" name="Genome Biol. Evol.">
        <title>Insights into the evolution of the New World diploid cottons (Gossypium, subgenus Houzingenia) based on genome sequencing.</title>
        <authorList>
            <person name="Grover C.E."/>
            <person name="Arick M.A. 2nd"/>
            <person name="Thrash A."/>
            <person name="Conover J.L."/>
            <person name="Sanders W.S."/>
            <person name="Peterson D.G."/>
            <person name="Frelichowski J.E."/>
            <person name="Scheffler J.A."/>
            <person name="Scheffler B.E."/>
            <person name="Wendel J.F."/>
        </authorList>
    </citation>
    <scope>NUCLEOTIDE SEQUENCE [LARGE SCALE GENOMIC DNA]</scope>
    <source>
        <strain evidence="1">1</strain>
        <tissue evidence="1">Leaf</tissue>
    </source>
</reference>